<sequence length="406" mass="46354">MKFNQYDNSILIFIISLLIVSCSFNDEVIEYEEKLVVFASIVANLPVMDTVFVSRSASLDENVTSDLLWVDDADVRLIHDSSAAELVFHSVGKGRYFPIRPDAGMEEISDYLKYIIQPGDTYRLVVIHDQDTLFAITEVPASFEISPAEMGDYECPDGQILSVGNVDVNNLDHLLDSLSLTELSGLQNNPDNFVDMYNIHVDSIDFRFGDCFTKSFASYPMFGLGFNDDYFQTIQIISYALEADSIDLEPLVDKNKDGNLNEEEFADWNRNGVRDSCYINLIYSDEKGYFNDDSLSYNNIARIWKEPVLRGISDGTWKGNSPYRYNPWLWNIETSPTVVMWLYFDYYGYYLMTFKATSESYFNYFSGDPVGQNIYLLPDSNLEGGLGVFYSSASTSFLVYVDRYDD</sequence>
<dbReference type="InterPro" id="IPR018247">
    <property type="entry name" value="EF_Hand_1_Ca_BS"/>
</dbReference>
<proteinExistence type="predicted"/>
<protein>
    <recommendedName>
        <fullName evidence="2">EF-hand domain-containing protein</fullName>
    </recommendedName>
</protein>
<dbReference type="EMBL" id="UINC01010411">
    <property type="protein sequence ID" value="SVA46314.1"/>
    <property type="molecule type" value="Genomic_DNA"/>
</dbReference>
<accession>A0A381W1F0</accession>
<dbReference type="PROSITE" id="PS00018">
    <property type="entry name" value="EF_HAND_1"/>
    <property type="match status" value="1"/>
</dbReference>
<dbReference type="Pfam" id="PF14054">
    <property type="entry name" value="DUF4249"/>
    <property type="match status" value="1"/>
</dbReference>
<name>A0A381W1F0_9ZZZZ</name>
<evidence type="ECO:0000313" key="1">
    <source>
        <dbReference type="EMBL" id="SVA46314.1"/>
    </source>
</evidence>
<organism evidence="1">
    <name type="scientific">marine metagenome</name>
    <dbReference type="NCBI Taxonomy" id="408172"/>
    <lineage>
        <taxon>unclassified sequences</taxon>
        <taxon>metagenomes</taxon>
        <taxon>ecological metagenomes</taxon>
    </lineage>
</organism>
<dbReference type="InterPro" id="IPR025345">
    <property type="entry name" value="DUF4249"/>
</dbReference>
<dbReference type="PROSITE" id="PS51257">
    <property type="entry name" value="PROKAR_LIPOPROTEIN"/>
    <property type="match status" value="1"/>
</dbReference>
<evidence type="ECO:0008006" key="2">
    <source>
        <dbReference type="Google" id="ProtNLM"/>
    </source>
</evidence>
<reference evidence="1" key="1">
    <citation type="submission" date="2018-05" db="EMBL/GenBank/DDBJ databases">
        <authorList>
            <person name="Lanie J.A."/>
            <person name="Ng W.-L."/>
            <person name="Kazmierczak K.M."/>
            <person name="Andrzejewski T.M."/>
            <person name="Davidsen T.M."/>
            <person name="Wayne K.J."/>
            <person name="Tettelin H."/>
            <person name="Glass J.I."/>
            <person name="Rusch D."/>
            <person name="Podicherti R."/>
            <person name="Tsui H.-C.T."/>
            <person name="Winkler M.E."/>
        </authorList>
    </citation>
    <scope>NUCLEOTIDE SEQUENCE</scope>
</reference>
<dbReference type="AlphaFoldDB" id="A0A381W1F0"/>
<gene>
    <name evidence="1" type="ORF">METZ01_LOCUS99168</name>
</gene>